<gene>
    <name evidence="2" type="ORF">K435DRAFT_855115</name>
</gene>
<feature type="region of interest" description="Disordered" evidence="1">
    <location>
        <begin position="47"/>
        <end position="71"/>
    </location>
</feature>
<evidence type="ECO:0000313" key="2">
    <source>
        <dbReference type="EMBL" id="THV00015.1"/>
    </source>
</evidence>
<feature type="region of interest" description="Disordered" evidence="1">
    <location>
        <begin position="262"/>
        <end position="324"/>
    </location>
</feature>
<feature type="compositionally biased region" description="Polar residues" evidence="1">
    <location>
        <begin position="262"/>
        <end position="276"/>
    </location>
</feature>
<sequence>MGAGGMGAGAGSMVMVQVQVQVVQVQGAGGAGGAGAGAVSAGAVSAGAGAGGTGPGAGDAEGPGAGDAEGPGAVMQKVLPIVHPFDIIARKAFRLRDLAPTMSSVTADFLDTVDNATIAQNNQAGSSRSATTVTNVDVPGPLASGGGTSATTVTQEEDAQALRNVSPSTRTSITVAQSMQMFNGSSQIEFTDSVFSNVGGNKNETNNVYHIYGNPNIYCSSTDLGALHINSVGSSEVLQGATLSRTEHINHEDMNTLGLATSTEENGSANSIQNGTPLGVQGESSACEDQPGCSRTQGKKDQQATPAADGDQTSKTRPLSSSSTADSCQLTVAFGVTSSSLSLGINEPTSPPPPFQYRMEKAPAKSTKTTACRLTSLDFLSTDCRSIIPIHPHFLLIAV</sequence>
<dbReference type="AlphaFoldDB" id="A0A4S8MBY3"/>
<organism evidence="2 3">
    <name type="scientific">Dendrothele bispora (strain CBS 962.96)</name>
    <dbReference type="NCBI Taxonomy" id="1314807"/>
    <lineage>
        <taxon>Eukaryota</taxon>
        <taxon>Fungi</taxon>
        <taxon>Dikarya</taxon>
        <taxon>Basidiomycota</taxon>
        <taxon>Agaricomycotina</taxon>
        <taxon>Agaricomycetes</taxon>
        <taxon>Agaricomycetidae</taxon>
        <taxon>Agaricales</taxon>
        <taxon>Agaricales incertae sedis</taxon>
        <taxon>Dendrothele</taxon>
    </lineage>
</organism>
<accession>A0A4S8MBY3</accession>
<dbReference type="EMBL" id="ML179110">
    <property type="protein sequence ID" value="THV00015.1"/>
    <property type="molecule type" value="Genomic_DNA"/>
</dbReference>
<evidence type="ECO:0000313" key="3">
    <source>
        <dbReference type="Proteomes" id="UP000297245"/>
    </source>
</evidence>
<keyword evidence="3" id="KW-1185">Reference proteome</keyword>
<proteinExistence type="predicted"/>
<feature type="compositionally biased region" description="Gly residues" evidence="1">
    <location>
        <begin position="48"/>
        <end position="69"/>
    </location>
</feature>
<name>A0A4S8MBY3_DENBC</name>
<reference evidence="2 3" key="1">
    <citation type="journal article" date="2019" name="Nat. Ecol. Evol.">
        <title>Megaphylogeny resolves global patterns of mushroom evolution.</title>
        <authorList>
            <person name="Varga T."/>
            <person name="Krizsan K."/>
            <person name="Foldi C."/>
            <person name="Dima B."/>
            <person name="Sanchez-Garcia M."/>
            <person name="Sanchez-Ramirez S."/>
            <person name="Szollosi G.J."/>
            <person name="Szarkandi J.G."/>
            <person name="Papp V."/>
            <person name="Albert L."/>
            <person name="Andreopoulos W."/>
            <person name="Angelini C."/>
            <person name="Antonin V."/>
            <person name="Barry K.W."/>
            <person name="Bougher N.L."/>
            <person name="Buchanan P."/>
            <person name="Buyck B."/>
            <person name="Bense V."/>
            <person name="Catcheside P."/>
            <person name="Chovatia M."/>
            <person name="Cooper J."/>
            <person name="Damon W."/>
            <person name="Desjardin D."/>
            <person name="Finy P."/>
            <person name="Geml J."/>
            <person name="Haridas S."/>
            <person name="Hughes K."/>
            <person name="Justo A."/>
            <person name="Karasinski D."/>
            <person name="Kautmanova I."/>
            <person name="Kiss B."/>
            <person name="Kocsube S."/>
            <person name="Kotiranta H."/>
            <person name="LaButti K.M."/>
            <person name="Lechner B.E."/>
            <person name="Liimatainen K."/>
            <person name="Lipzen A."/>
            <person name="Lukacs Z."/>
            <person name="Mihaltcheva S."/>
            <person name="Morgado L.N."/>
            <person name="Niskanen T."/>
            <person name="Noordeloos M.E."/>
            <person name="Ohm R.A."/>
            <person name="Ortiz-Santana B."/>
            <person name="Ovrebo C."/>
            <person name="Racz N."/>
            <person name="Riley R."/>
            <person name="Savchenko A."/>
            <person name="Shiryaev A."/>
            <person name="Soop K."/>
            <person name="Spirin V."/>
            <person name="Szebenyi C."/>
            <person name="Tomsovsky M."/>
            <person name="Tulloss R.E."/>
            <person name="Uehling J."/>
            <person name="Grigoriev I.V."/>
            <person name="Vagvolgyi C."/>
            <person name="Papp T."/>
            <person name="Martin F.M."/>
            <person name="Miettinen O."/>
            <person name="Hibbett D.S."/>
            <person name="Nagy L.G."/>
        </authorList>
    </citation>
    <scope>NUCLEOTIDE SEQUENCE [LARGE SCALE GENOMIC DNA]</scope>
    <source>
        <strain evidence="2 3">CBS 962.96</strain>
    </source>
</reference>
<evidence type="ECO:0000256" key="1">
    <source>
        <dbReference type="SAM" id="MobiDB-lite"/>
    </source>
</evidence>
<feature type="compositionally biased region" description="Polar residues" evidence="1">
    <location>
        <begin position="311"/>
        <end position="324"/>
    </location>
</feature>
<dbReference type="Proteomes" id="UP000297245">
    <property type="component" value="Unassembled WGS sequence"/>
</dbReference>
<protein>
    <submittedName>
        <fullName evidence="2">Uncharacterized protein</fullName>
    </submittedName>
</protein>